<evidence type="ECO:0000313" key="2">
    <source>
        <dbReference type="EMBL" id="KAJ7306808.1"/>
    </source>
</evidence>
<dbReference type="AlphaFoldDB" id="A0AAD7EA99"/>
<feature type="transmembrane region" description="Helical" evidence="1">
    <location>
        <begin position="118"/>
        <end position="138"/>
    </location>
</feature>
<feature type="transmembrane region" description="Helical" evidence="1">
    <location>
        <begin position="13"/>
        <end position="32"/>
    </location>
</feature>
<organism evidence="2 3">
    <name type="scientific">Mycena albidolilacea</name>
    <dbReference type="NCBI Taxonomy" id="1033008"/>
    <lineage>
        <taxon>Eukaryota</taxon>
        <taxon>Fungi</taxon>
        <taxon>Dikarya</taxon>
        <taxon>Basidiomycota</taxon>
        <taxon>Agaricomycotina</taxon>
        <taxon>Agaricomycetes</taxon>
        <taxon>Agaricomycetidae</taxon>
        <taxon>Agaricales</taxon>
        <taxon>Marasmiineae</taxon>
        <taxon>Mycenaceae</taxon>
        <taxon>Mycena</taxon>
    </lineage>
</organism>
<reference evidence="2" key="1">
    <citation type="submission" date="2023-03" db="EMBL/GenBank/DDBJ databases">
        <title>Massive genome expansion in bonnet fungi (Mycena s.s.) driven by repeated elements and novel gene families across ecological guilds.</title>
        <authorList>
            <consortium name="Lawrence Berkeley National Laboratory"/>
            <person name="Harder C.B."/>
            <person name="Miyauchi S."/>
            <person name="Viragh M."/>
            <person name="Kuo A."/>
            <person name="Thoen E."/>
            <person name="Andreopoulos B."/>
            <person name="Lu D."/>
            <person name="Skrede I."/>
            <person name="Drula E."/>
            <person name="Henrissat B."/>
            <person name="Morin E."/>
            <person name="Kohler A."/>
            <person name="Barry K."/>
            <person name="LaButti K."/>
            <person name="Morin E."/>
            <person name="Salamov A."/>
            <person name="Lipzen A."/>
            <person name="Mereny Z."/>
            <person name="Hegedus B."/>
            <person name="Baldrian P."/>
            <person name="Stursova M."/>
            <person name="Weitz H."/>
            <person name="Taylor A."/>
            <person name="Grigoriev I.V."/>
            <person name="Nagy L.G."/>
            <person name="Martin F."/>
            <person name="Kauserud H."/>
        </authorList>
    </citation>
    <scope>NUCLEOTIDE SEQUENCE</scope>
    <source>
        <strain evidence="2">CBHHK002</strain>
    </source>
</reference>
<protein>
    <submittedName>
        <fullName evidence="2">Uncharacterized protein</fullName>
    </submittedName>
</protein>
<keyword evidence="1" id="KW-0472">Membrane</keyword>
<comment type="caution">
    <text evidence="2">The sequence shown here is derived from an EMBL/GenBank/DDBJ whole genome shotgun (WGS) entry which is preliminary data.</text>
</comment>
<gene>
    <name evidence="2" type="ORF">DFH08DRAFT_824537</name>
</gene>
<evidence type="ECO:0000313" key="3">
    <source>
        <dbReference type="Proteomes" id="UP001218218"/>
    </source>
</evidence>
<keyword evidence="1" id="KW-0812">Transmembrane</keyword>
<keyword evidence="3" id="KW-1185">Reference proteome</keyword>
<dbReference type="EMBL" id="JARIHO010000091">
    <property type="protein sequence ID" value="KAJ7306808.1"/>
    <property type="molecule type" value="Genomic_DNA"/>
</dbReference>
<evidence type="ECO:0000256" key="1">
    <source>
        <dbReference type="SAM" id="Phobius"/>
    </source>
</evidence>
<sequence length="280" mass="30698">MDPAFSFDPDSTIGAYQIGVLISYVLFGIYYGRFPNDSPQLKALVAFVWICEVGHTTCLGHSLYIYTISDYTRPERLPGAALKSFETSVLFSGIIGACVVLCKKLYIPLIWTMGFFRLPGCITIFLAGLGMTSLAGYIAQWEWLAASIWSVSTANDLTITGTLVLLLSQHHDRVQKQLPTSKPRFMSQVEHLGHRTSRFLARASPFSRGLAPGALGGAVGGRGQIDAKIAAVIAVFASAKHSPYPSRRRTNEWTSRHSQDHGWAEKALATSCQIWDPLTA</sequence>
<proteinExistence type="predicted"/>
<dbReference type="Proteomes" id="UP001218218">
    <property type="component" value="Unassembled WGS sequence"/>
</dbReference>
<feature type="transmembrane region" description="Helical" evidence="1">
    <location>
        <begin position="44"/>
        <end position="67"/>
    </location>
</feature>
<feature type="transmembrane region" description="Helical" evidence="1">
    <location>
        <begin position="87"/>
        <end position="106"/>
    </location>
</feature>
<feature type="transmembrane region" description="Helical" evidence="1">
    <location>
        <begin position="144"/>
        <end position="167"/>
    </location>
</feature>
<accession>A0AAD7EA99</accession>
<keyword evidence="1" id="KW-1133">Transmembrane helix</keyword>
<name>A0AAD7EA99_9AGAR</name>